<sequence length="872" mass="88913">MRAIRRFTVRTLLPAPLAELEELAHDLRWAWHPPTRAVLADLDPAAWSRVGGDPAALLDALEPERLAAAAADPALVARVRAAAADLRAYRTGPRWYQGQSGAALPAAVAWFPPGPDDAPAAAPDDPAPNAPAPGDPAPHSLEALASDHLRAASDLGVPLVAVGLVDDLPRGATDGTRDTGPGATRSAARDGGAAPLLREPDGTPVVVQVATPGGGALGARVRVARAGRVPVLLLDPTTPGTTAAGARAAAGSAADRRLERALLRGVGGLRAVRAHARLTGAPQPEVVHAGGAHAGFVGLERVRELVAGGATYDVALELVRATSVLAVQVPGPATLLDGALVAEHLAALDPAGDLPVTDVLTLGARAGDGVGTPVDTAVDTAVLALRLADRASGDSRRHGRACREAFADLWPGFDPQEVPIGSVTAGVHAPTWVAPEVTDLGARRMSARDLATGAGWDAGGPVEDAELWELRRRLRARLVDLLPGGADGPRGSAPGADEVLTVGVVHRPSSGAPLDLLLADPERLVALLLDAARPVRLVVAAPPGGVPAGLAALADRPDLGDRLVVLTDASCDVVRALHAGCDVWLDTPVDPSGASTPSGMRAALNGVLTVAVRDGWWDEWYDGEDGWALPRPAPDEGDEATSQRAAALHDLLAEQVLTCFHDRDGDGLPRRWLATVRRTLVSLAPKVQATRMVADHVAHLYAPAAAAGAALAADDLASAVALAGWRSRVRAAWPGVAVDDVEVTGAGTPPRVGDVLRVRASVTLGGLLPDDVAVQVLHGPVGPDDEITDLHVAALTPVAPAPGAPDGGADAEPVGAGGAEPDGDGRAGDGRYAYVGEVGLTRTGPFGWTVRVVPRHDALTSVAATGLVATAG</sequence>
<dbReference type="Pfam" id="PF11897">
    <property type="entry name" value="DUF3417"/>
    <property type="match status" value="1"/>
</dbReference>
<evidence type="ECO:0000313" key="7">
    <source>
        <dbReference type="Proteomes" id="UP000677804"/>
    </source>
</evidence>
<reference evidence="6 7" key="1">
    <citation type="submission" date="2021-05" db="EMBL/GenBank/DDBJ databases">
        <title>Novel species in genus Cellulomonas.</title>
        <authorList>
            <person name="Zhang G."/>
        </authorList>
    </citation>
    <scope>NUCLEOTIDE SEQUENCE [LARGE SCALE GENOMIC DNA]</scope>
    <source>
        <strain evidence="7">zg-ZUI222</strain>
    </source>
</reference>
<feature type="region of interest" description="Disordered" evidence="4">
    <location>
        <begin position="110"/>
        <end position="140"/>
    </location>
</feature>
<proteinExistence type="inferred from homology"/>
<keyword evidence="7" id="KW-1185">Reference proteome</keyword>
<evidence type="ECO:0000259" key="5">
    <source>
        <dbReference type="Pfam" id="PF11897"/>
    </source>
</evidence>
<comment type="similarity">
    <text evidence="2">Belongs to the glycogen phosphorylase family.</text>
</comment>
<evidence type="ECO:0000256" key="1">
    <source>
        <dbReference type="ARBA" id="ARBA00001275"/>
    </source>
</evidence>
<protein>
    <submittedName>
        <fullName evidence="6">Alpha-glucan family phosphorylase</fullName>
    </submittedName>
</protein>
<dbReference type="EMBL" id="CP074405">
    <property type="protein sequence ID" value="QVI63383.1"/>
    <property type="molecule type" value="Genomic_DNA"/>
</dbReference>
<feature type="region of interest" description="Disordered" evidence="4">
    <location>
        <begin position="798"/>
        <end position="830"/>
    </location>
</feature>
<dbReference type="InterPro" id="IPR052182">
    <property type="entry name" value="Glycogen/Maltodextrin_Phosph"/>
</dbReference>
<evidence type="ECO:0000256" key="4">
    <source>
        <dbReference type="SAM" id="MobiDB-lite"/>
    </source>
</evidence>
<feature type="compositionally biased region" description="Pro residues" evidence="4">
    <location>
        <begin position="125"/>
        <end position="136"/>
    </location>
</feature>
<evidence type="ECO:0000256" key="2">
    <source>
        <dbReference type="ARBA" id="ARBA00006047"/>
    </source>
</evidence>
<dbReference type="InterPro" id="IPR024517">
    <property type="entry name" value="Glycogen_phosphorylase_DUF3417"/>
</dbReference>
<accession>A0ABX8D7G8</accession>
<name>A0ABX8D7G8_9CELL</name>
<keyword evidence="3" id="KW-0021">Allosteric enzyme</keyword>
<dbReference type="InterPro" id="IPR000811">
    <property type="entry name" value="Glyco_trans_35"/>
</dbReference>
<dbReference type="PIRSF" id="PIRSF000460">
    <property type="entry name" value="Pprylas_GlgP"/>
    <property type="match status" value="1"/>
</dbReference>
<dbReference type="NCBIfam" id="TIGR02094">
    <property type="entry name" value="more_P_ylases"/>
    <property type="match status" value="1"/>
</dbReference>
<dbReference type="Proteomes" id="UP000677804">
    <property type="component" value="Chromosome"/>
</dbReference>
<gene>
    <name evidence="6" type="primary">glgP</name>
    <name evidence="6" type="ORF">KG103_05765</name>
</gene>
<comment type="catalytic activity">
    <reaction evidence="1">
        <text>[(1-&gt;4)-alpha-D-glucosyl](n) + phosphate = [(1-&gt;4)-alpha-D-glucosyl](n-1) + alpha-D-glucose 1-phosphate</text>
        <dbReference type="Rhea" id="RHEA:41732"/>
        <dbReference type="Rhea" id="RHEA-COMP:9584"/>
        <dbReference type="Rhea" id="RHEA-COMP:9586"/>
        <dbReference type="ChEBI" id="CHEBI:15444"/>
        <dbReference type="ChEBI" id="CHEBI:43474"/>
        <dbReference type="ChEBI" id="CHEBI:58601"/>
        <dbReference type="EC" id="2.4.1.1"/>
    </reaction>
</comment>
<dbReference type="SUPFAM" id="SSF53756">
    <property type="entry name" value="UDP-Glycosyltransferase/glycogen phosphorylase"/>
    <property type="match status" value="1"/>
</dbReference>
<dbReference type="PANTHER" id="PTHR42655">
    <property type="entry name" value="GLYCOGEN PHOSPHORYLASE"/>
    <property type="match status" value="1"/>
</dbReference>
<dbReference type="RefSeq" id="WP_207340874.1">
    <property type="nucleotide sequence ID" value="NZ_CP074405.1"/>
</dbReference>
<feature type="domain" description="DUF3417" evidence="5">
    <location>
        <begin position="13"/>
        <end position="111"/>
    </location>
</feature>
<feature type="region of interest" description="Disordered" evidence="4">
    <location>
        <begin position="168"/>
        <end position="199"/>
    </location>
</feature>
<dbReference type="PANTHER" id="PTHR42655:SF1">
    <property type="entry name" value="GLYCOGEN PHOSPHORYLASE"/>
    <property type="match status" value="1"/>
</dbReference>
<organism evidence="6 7">
    <name type="scientific">Cellulomonas wangleii</name>
    <dbReference type="NCBI Taxonomy" id="2816956"/>
    <lineage>
        <taxon>Bacteria</taxon>
        <taxon>Bacillati</taxon>
        <taxon>Actinomycetota</taxon>
        <taxon>Actinomycetes</taxon>
        <taxon>Micrococcales</taxon>
        <taxon>Cellulomonadaceae</taxon>
        <taxon>Cellulomonas</taxon>
    </lineage>
</organism>
<dbReference type="Gene3D" id="3.40.50.2000">
    <property type="entry name" value="Glycogen Phosphorylase B"/>
    <property type="match status" value="1"/>
</dbReference>
<dbReference type="InterPro" id="IPR011834">
    <property type="entry name" value="Agluc_phsphrylas"/>
</dbReference>
<evidence type="ECO:0000256" key="3">
    <source>
        <dbReference type="ARBA" id="ARBA00022533"/>
    </source>
</evidence>
<evidence type="ECO:0000313" key="6">
    <source>
        <dbReference type="EMBL" id="QVI63383.1"/>
    </source>
</evidence>